<evidence type="ECO:0000256" key="1">
    <source>
        <dbReference type="SAM" id="Coils"/>
    </source>
</evidence>
<feature type="compositionally biased region" description="Polar residues" evidence="2">
    <location>
        <begin position="43"/>
        <end position="61"/>
    </location>
</feature>
<evidence type="ECO:0000313" key="3">
    <source>
        <dbReference type="EMBL" id="EED92051.1"/>
    </source>
</evidence>
<evidence type="ECO:0000256" key="2">
    <source>
        <dbReference type="SAM" id="MobiDB-lite"/>
    </source>
</evidence>
<feature type="region of interest" description="Disordered" evidence="2">
    <location>
        <begin position="797"/>
        <end position="819"/>
    </location>
</feature>
<dbReference type="HOGENOM" id="CLU_312741_0_0_1"/>
<feature type="region of interest" description="Disordered" evidence="2">
    <location>
        <begin position="729"/>
        <end position="751"/>
    </location>
</feature>
<feature type="compositionally biased region" description="Low complexity" evidence="2">
    <location>
        <begin position="145"/>
        <end position="165"/>
    </location>
</feature>
<feature type="region of interest" description="Disordered" evidence="2">
    <location>
        <begin position="654"/>
        <end position="711"/>
    </location>
</feature>
<feature type="compositionally biased region" description="Polar residues" evidence="2">
    <location>
        <begin position="804"/>
        <end position="819"/>
    </location>
</feature>
<protein>
    <submittedName>
        <fullName evidence="3">Uncharacterized protein</fullName>
    </submittedName>
</protein>
<feature type="coiled-coil region" evidence="1">
    <location>
        <begin position="827"/>
        <end position="854"/>
    </location>
</feature>
<organism evidence="3 4">
    <name type="scientific">Thalassiosira pseudonana</name>
    <name type="common">Marine diatom</name>
    <name type="synonym">Cyclotella nana</name>
    <dbReference type="NCBI Taxonomy" id="35128"/>
    <lineage>
        <taxon>Eukaryota</taxon>
        <taxon>Sar</taxon>
        <taxon>Stramenopiles</taxon>
        <taxon>Ochrophyta</taxon>
        <taxon>Bacillariophyta</taxon>
        <taxon>Coscinodiscophyceae</taxon>
        <taxon>Thalassiosirophycidae</taxon>
        <taxon>Thalassiosirales</taxon>
        <taxon>Thalassiosiraceae</taxon>
        <taxon>Thalassiosira</taxon>
    </lineage>
</organism>
<feature type="compositionally biased region" description="Low complexity" evidence="2">
    <location>
        <begin position="127"/>
        <end position="136"/>
    </location>
</feature>
<feature type="compositionally biased region" description="Pro residues" evidence="2">
    <location>
        <begin position="166"/>
        <end position="177"/>
    </location>
</feature>
<reference evidence="3 4" key="1">
    <citation type="journal article" date="2004" name="Science">
        <title>The genome of the diatom Thalassiosira pseudonana: ecology, evolution, and metabolism.</title>
        <authorList>
            <person name="Armbrust E.V."/>
            <person name="Berges J.A."/>
            <person name="Bowler C."/>
            <person name="Green B.R."/>
            <person name="Martinez D."/>
            <person name="Putnam N.H."/>
            <person name="Zhou S."/>
            <person name="Allen A.E."/>
            <person name="Apt K.E."/>
            <person name="Bechner M."/>
            <person name="Brzezinski M.A."/>
            <person name="Chaal B.K."/>
            <person name="Chiovitti A."/>
            <person name="Davis A.K."/>
            <person name="Demarest M.S."/>
            <person name="Detter J.C."/>
            <person name="Glavina T."/>
            <person name="Goodstein D."/>
            <person name="Hadi M.Z."/>
            <person name="Hellsten U."/>
            <person name="Hildebrand M."/>
            <person name="Jenkins B.D."/>
            <person name="Jurka J."/>
            <person name="Kapitonov V.V."/>
            <person name="Kroger N."/>
            <person name="Lau W.W."/>
            <person name="Lane T.W."/>
            <person name="Larimer F.W."/>
            <person name="Lippmeier J.C."/>
            <person name="Lucas S."/>
            <person name="Medina M."/>
            <person name="Montsant A."/>
            <person name="Obornik M."/>
            <person name="Parker M.S."/>
            <person name="Palenik B."/>
            <person name="Pazour G.J."/>
            <person name="Richardson P.M."/>
            <person name="Rynearson T.A."/>
            <person name="Saito M.A."/>
            <person name="Schwartz D.C."/>
            <person name="Thamatrakoln K."/>
            <person name="Valentin K."/>
            <person name="Vardi A."/>
            <person name="Wilkerson F.P."/>
            <person name="Rokhsar D.S."/>
        </authorList>
    </citation>
    <scope>NUCLEOTIDE SEQUENCE [LARGE SCALE GENOMIC DNA]</scope>
    <source>
        <strain evidence="3 4">CCMP1335</strain>
    </source>
</reference>
<feature type="region of interest" description="Disordered" evidence="2">
    <location>
        <begin position="353"/>
        <end position="402"/>
    </location>
</feature>
<reference evidence="3 4" key="2">
    <citation type="journal article" date="2008" name="Nature">
        <title>The Phaeodactylum genome reveals the evolutionary history of diatom genomes.</title>
        <authorList>
            <person name="Bowler C."/>
            <person name="Allen A.E."/>
            <person name="Badger J.H."/>
            <person name="Grimwood J."/>
            <person name="Jabbari K."/>
            <person name="Kuo A."/>
            <person name="Maheswari U."/>
            <person name="Martens C."/>
            <person name="Maumus F."/>
            <person name="Otillar R.P."/>
            <person name="Rayko E."/>
            <person name="Salamov A."/>
            <person name="Vandepoele K."/>
            <person name="Beszteri B."/>
            <person name="Gruber A."/>
            <person name="Heijde M."/>
            <person name="Katinka M."/>
            <person name="Mock T."/>
            <person name="Valentin K."/>
            <person name="Verret F."/>
            <person name="Berges J.A."/>
            <person name="Brownlee C."/>
            <person name="Cadoret J.P."/>
            <person name="Chiovitti A."/>
            <person name="Choi C.J."/>
            <person name="Coesel S."/>
            <person name="De Martino A."/>
            <person name="Detter J.C."/>
            <person name="Durkin C."/>
            <person name="Falciatore A."/>
            <person name="Fournet J."/>
            <person name="Haruta M."/>
            <person name="Huysman M.J."/>
            <person name="Jenkins B.D."/>
            <person name="Jiroutova K."/>
            <person name="Jorgensen R.E."/>
            <person name="Joubert Y."/>
            <person name="Kaplan A."/>
            <person name="Kroger N."/>
            <person name="Kroth P.G."/>
            <person name="La Roche J."/>
            <person name="Lindquist E."/>
            <person name="Lommer M."/>
            <person name="Martin-Jezequel V."/>
            <person name="Lopez P.J."/>
            <person name="Lucas S."/>
            <person name="Mangogna M."/>
            <person name="McGinnis K."/>
            <person name="Medlin L.K."/>
            <person name="Montsant A."/>
            <person name="Oudot-Le Secq M.P."/>
            <person name="Napoli C."/>
            <person name="Obornik M."/>
            <person name="Parker M.S."/>
            <person name="Petit J.L."/>
            <person name="Porcel B.M."/>
            <person name="Poulsen N."/>
            <person name="Robison M."/>
            <person name="Rychlewski L."/>
            <person name="Rynearson T.A."/>
            <person name="Schmutz J."/>
            <person name="Shapiro H."/>
            <person name="Siaut M."/>
            <person name="Stanley M."/>
            <person name="Sussman M.R."/>
            <person name="Taylor A.R."/>
            <person name="Vardi A."/>
            <person name="von Dassow P."/>
            <person name="Vyverman W."/>
            <person name="Willis A."/>
            <person name="Wyrwicz L.S."/>
            <person name="Rokhsar D.S."/>
            <person name="Weissenbach J."/>
            <person name="Armbrust E.V."/>
            <person name="Green B.R."/>
            <person name="Van de Peer Y."/>
            <person name="Grigoriev I.V."/>
        </authorList>
    </citation>
    <scope>NUCLEOTIDE SEQUENCE [LARGE SCALE GENOMIC DNA]</scope>
    <source>
        <strain evidence="3 4">CCMP1335</strain>
    </source>
</reference>
<dbReference type="EMBL" id="CM000642">
    <property type="protein sequence ID" value="EED92051.1"/>
    <property type="molecule type" value="Genomic_DNA"/>
</dbReference>
<feature type="region of interest" description="Disordered" evidence="2">
    <location>
        <begin position="43"/>
        <end position="67"/>
    </location>
</feature>
<gene>
    <name evidence="3" type="ORF">THAPSDRAFT_5497</name>
</gene>
<dbReference type="GeneID" id="7453203"/>
<dbReference type="KEGG" id="tps:THAPSDRAFT_5497"/>
<feature type="compositionally biased region" description="Basic and acidic residues" evidence="2">
    <location>
        <begin position="740"/>
        <end position="751"/>
    </location>
</feature>
<accession>B8C329</accession>
<feature type="compositionally biased region" description="Low complexity" evidence="2">
    <location>
        <begin position="97"/>
        <end position="118"/>
    </location>
</feature>
<feature type="compositionally biased region" description="Acidic residues" evidence="2">
    <location>
        <begin position="509"/>
        <end position="522"/>
    </location>
</feature>
<dbReference type="Proteomes" id="UP000001449">
    <property type="component" value="Chromosome 5"/>
</dbReference>
<feature type="compositionally biased region" description="Acidic residues" evidence="2">
    <location>
        <begin position="654"/>
        <end position="672"/>
    </location>
</feature>
<dbReference type="RefSeq" id="XP_002290299.1">
    <property type="nucleotide sequence ID" value="XM_002290263.1"/>
</dbReference>
<feature type="region of interest" description="Disordered" evidence="2">
    <location>
        <begin position="80"/>
        <end position="184"/>
    </location>
</feature>
<feature type="compositionally biased region" description="Polar residues" evidence="2">
    <location>
        <begin position="1"/>
        <end position="13"/>
    </location>
</feature>
<feature type="compositionally biased region" description="Basic and acidic residues" evidence="2">
    <location>
        <begin position="688"/>
        <end position="710"/>
    </location>
</feature>
<feature type="compositionally biased region" description="Basic and acidic residues" evidence="2">
    <location>
        <begin position="251"/>
        <end position="272"/>
    </location>
</feature>
<name>B8C329_THAPS</name>
<feature type="compositionally biased region" description="Polar residues" evidence="2">
    <location>
        <begin position="524"/>
        <end position="534"/>
    </location>
</feature>
<dbReference type="PaxDb" id="35128-Thaps5497"/>
<feature type="region of interest" description="Disordered" evidence="2">
    <location>
        <begin position="1"/>
        <end position="29"/>
    </location>
</feature>
<proteinExistence type="predicted"/>
<feature type="compositionally biased region" description="Low complexity" evidence="2">
    <location>
        <begin position="14"/>
        <end position="25"/>
    </location>
</feature>
<evidence type="ECO:0000313" key="4">
    <source>
        <dbReference type="Proteomes" id="UP000001449"/>
    </source>
</evidence>
<feature type="coiled-coil region" evidence="1">
    <location>
        <begin position="878"/>
        <end position="905"/>
    </location>
</feature>
<keyword evidence="4" id="KW-1185">Reference proteome</keyword>
<dbReference type="InParanoid" id="B8C329"/>
<feature type="region of interest" description="Disordered" evidence="2">
    <location>
        <begin position="214"/>
        <end position="310"/>
    </location>
</feature>
<feature type="region of interest" description="Disordered" evidence="2">
    <location>
        <begin position="505"/>
        <end position="534"/>
    </location>
</feature>
<feature type="compositionally biased region" description="Basic residues" evidence="2">
    <location>
        <begin position="362"/>
        <end position="376"/>
    </location>
</feature>
<feature type="compositionally biased region" description="Pro residues" evidence="2">
    <location>
        <begin position="218"/>
        <end position="227"/>
    </location>
</feature>
<keyword evidence="1" id="KW-0175">Coiled coil</keyword>
<sequence>MSNYLQTNGHPQYNGQNNASNNNGQLPSQQAVPAYSTLGTYQSLGGGTSMSNNSAPNHAQHSNVAQSSQQSYVYAQLGNAQGGGGGVAPRNNHHMANSGIGTSSYSSLSNTTSSNAGGYHQMSWGGQQQQSQQYQYRPPPPPPSQYYNQSSSQQYQTQSQQLQQVPLPPPPRAPPPISSHIPNVSYLPKSTIQSASSDVNSYSSIASNTAQGYARVAIPPPPPPPPVTQTNGGDSNRAPPPPPRHLSPGPNHDDQSKKRGRDGNGEGSEQKQSRWQTPALEWKEKGVDWKNCLPSGEESATGVDWKEKDVDWKNCFPLGKGTESKNTTQVSAATESVDANLSAINALSALEFQWTAPTNKPAQKKNSRRSRRRKRKAEREQSFTRNGSAKNPPAIHDATSSEWVTVDHDDEKMKKSKAGIVLKMKGAEPPRNEQLQQHEVIDLTTETDFPPLSAGGYTGTNSDDMALHDMSTSQLTSYAAALARTIESGQPLSTEICTNASTLKRQDSSEMDISEGEEEEGEAITTQPPNLNDLSTIVATTPTQSSTIDEKEMRRLKLAELKAKAKLASVRLKFAQKKALVNNNAADAKVSSSVDPASRKPAAANILQRSKGLTTTTPNKLPDITALRMVSSLVIENVNLTGTPVEVRFVDSLYGDDEDDSSSDDEENNVAEEDARIAAETGEVSVEEEPKPDCEEAKPAAVDDSRKKSEALTQQLHLAKLRLELAQAKKKKSMVSTNEAAKEPLPKADDAAKSIGSFSSKLTLSSDTNSSKPTLQQLKERKQLLLARMQRLSEGATATATAANDTNGELATCSTEDANPTIDLTTAEQKQSKLEELKRRQRKLKQQNKVSNLRNLIHRQRDLLHAQGNELTETSNQLQSCAAEIKSKQSLLEKSEQRLEEMHHRKRIIEGMVLRATDKLMVARKQLNERKTQEATAK</sequence>
<dbReference type="AlphaFoldDB" id="B8C329"/>